<dbReference type="Gene3D" id="1.10.10.1130">
    <property type="entry name" value="Uncharacterised protein PF10982, DUF2789"/>
    <property type="match status" value="1"/>
</dbReference>
<reference evidence="1" key="1">
    <citation type="journal article" date="2015" name="Nature">
        <title>Complex archaea that bridge the gap between prokaryotes and eukaryotes.</title>
        <authorList>
            <person name="Spang A."/>
            <person name="Saw J.H."/>
            <person name="Jorgensen S.L."/>
            <person name="Zaremba-Niedzwiedzka K."/>
            <person name="Martijn J."/>
            <person name="Lind A.E."/>
            <person name="van Eijk R."/>
            <person name="Schleper C."/>
            <person name="Guy L."/>
            <person name="Ettema T.J."/>
        </authorList>
    </citation>
    <scope>NUCLEOTIDE SEQUENCE</scope>
</reference>
<evidence type="ECO:0000313" key="1">
    <source>
        <dbReference type="EMBL" id="KKO04185.1"/>
    </source>
</evidence>
<name>A0A0F9VJG8_9ZZZZ</name>
<sequence length="77" mass="8801">MELPNKDLVTLFDQLGLDSDPASMDAFFSSHALEHDTVLSEAKFWTPSQAAFLREEIREDAEWAPVVDELNARLHER</sequence>
<dbReference type="EMBL" id="LAZR01000024">
    <property type="protein sequence ID" value="KKO04185.1"/>
    <property type="molecule type" value="Genomic_DNA"/>
</dbReference>
<accession>A0A0F9VJG8</accession>
<evidence type="ECO:0008006" key="2">
    <source>
        <dbReference type="Google" id="ProtNLM"/>
    </source>
</evidence>
<gene>
    <name evidence="1" type="ORF">LCGC14_0090850</name>
</gene>
<dbReference type="Pfam" id="PF10982">
    <property type="entry name" value="DUF2789"/>
    <property type="match status" value="1"/>
</dbReference>
<comment type="caution">
    <text evidence="1">The sequence shown here is derived from an EMBL/GenBank/DDBJ whole genome shotgun (WGS) entry which is preliminary data.</text>
</comment>
<protein>
    <recommendedName>
        <fullName evidence="2">DUF2789 domain-containing protein</fullName>
    </recommendedName>
</protein>
<dbReference type="InterPro" id="IPR038086">
    <property type="entry name" value="DUF2789_sf"/>
</dbReference>
<dbReference type="InterPro" id="IPR021250">
    <property type="entry name" value="DUF2789"/>
</dbReference>
<dbReference type="AlphaFoldDB" id="A0A0F9VJG8"/>
<organism evidence="1">
    <name type="scientific">marine sediment metagenome</name>
    <dbReference type="NCBI Taxonomy" id="412755"/>
    <lineage>
        <taxon>unclassified sequences</taxon>
        <taxon>metagenomes</taxon>
        <taxon>ecological metagenomes</taxon>
    </lineage>
</organism>
<proteinExistence type="predicted"/>